<reference evidence="1 2" key="1">
    <citation type="submission" date="2022-07" db="EMBL/GenBank/DDBJ databases">
        <title>Genome Analysis of Selected Gammaproteobacteria from Nigerian Food snails.</title>
        <authorList>
            <person name="Okafor A.C."/>
        </authorList>
    </citation>
    <scope>NUCLEOTIDE SEQUENCE [LARGE SCALE GENOMIC DNA]</scope>
    <source>
        <strain evidence="1 2">Awg 2</strain>
    </source>
</reference>
<sequence>MISPPRMSLGSVGGITDIVPGTDNVTVDIIDGVATIGVTETGSPARVFNNPSRSLDNVFQISTTRDAAVQYSVLVQVSAPDISGSHARVYLEYANDAAMSSGHTYVAQADVSISGVADITLEAPGNVGGIIPAGKWVRIRSSDIVGAPFYAVTIAQEVLL</sequence>
<organism evidence="1 2">
    <name type="scientific">Metapseudomonas resinovorans</name>
    <name type="common">Pseudomonas resinovorans</name>
    <dbReference type="NCBI Taxonomy" id="53412"/>
    <lineage>
        <taxon>Bacteria</taxon>
        <taxon>Pseudomonadati</taxon>
        <taxon>Pseudomonadota</taxon>
        <taxon>Gammaproteobacteria</taxon>
        <taxon>Pseudomonadales</taxon>
        <taxon>Pseudomonadaceae</taxon>
        <taxon>Metapseudomonas</taxon>
    </lineage>
</organism>
<dbReference type="Proteomes" id="UP001211689">
    <property type="component" value="Unassembled WGS sequence"/>
</dbReference>
<accession>A0ABT4Y7L0</accession>
<name>A0ABT4Y7L0_METRE</name>
<proteinExistence type="predicted"/>
<keyword evidence="2" id="KW-1185">Reference proteome</keyword>
<dbReference type="RefSeq" id="WP_271471431.1">
    <property type="nucleotide sequence ID" value="NZ_JANEWF010000021.1"/>
</dbReference>
<evidence type="ECO:0000313" key="2">
    <source>
        <dbReference type="Proteomes" id="UP001211689"/>
    </source>
</evidence>
<dbReference type="EMBL" id="JANEWF010000021">
    <property type="protein sequence ID" value="MDA8484860.1"/>
    <property type="molecule type" value="Genomic_DNA"/>
</dbReference>
<protein>
    <submittedName>
        <fullName evidence="1">Uncharacterized protein</fullName>
    </submittedName>
</protein>
<gene>
    <name evidence="1" type="ORF">NNO07_17465</name>
</gene>
<comment type="caution">
    <text evidence="1">The sequence shown here is derived from an EMBL/GenBank/DDBJ whole genome shotgun (WGS) entry which is preliminary data.</text>
</comment>
<evidence type="ECO:0000313" key="1">
    <source>
        <dbReference type="EMBL" id="MDA8484860.1"/>
    </source>
</evidence>